<evidence type="ECO:0000256" key="2">
    <source>
        <dbReference type="ARBA" id="ARBA00006868"/>
    </source>
</evidence>
<dbReference type="InterPro" id="IPR035985">
    <property type="entry name" value="Ubiquitin-activating_enz"/>
</dbReference>
<dbReference type="PIRSF" id="PIRSF039099">
    <property type="entry name" value="APP-BP1"/>
    <property type="match status" value="1"/>
</dbReference>
<reference evidence="7 8" key="1">
    <citation type="submission" date="2019-02" db="EMBL/GenBank/DDBJ databases">
        <title>Genome sequencing of the rare red list fungi Bondarzewia mesenterica.</title>
        <authorList>
            <person name="Buettner E."/>
            <person name="Kellner H."/>
        </authorList>
    </citation>
    <scope>NUCLEOTIDE SEQUENCE [LARGE SCALE GENOMIC DNA]</scope>
    <source>
        <strain evidence="7 8">DSM 108281</strain>
    </source>
</reference>
<comment type="function">
    <text evidence="5">Regulatory subunit of the dimeric UBA3-ULA1 E1 enzyme.</text>
</comment>
<dbReference type="PANTHER" id="PTHR10953:SF29">
    <property type="entry name" value="NEDD8-ACTIVATING ENZYME E1 REGULATORY SUBUNIT"/>
    <property type="match status" value="1"/>
</dbReference>
<dbReference type="Gene3D" id="3.40.50.720">
    <property type="entry name" value="NAD(P)-binding Rossmann-like Domain"/>
    <property type="match status" value="2"/>
</dbReference>
<name>A0A4S4LHE8_9AGAM</name>
<evidence type="ECO:0000256" key="3">
    <source>
        <dbReference type="ARBA" id="ARBA00015407"/>
    </source>
</evidence>
<dbReference type="PANTHER" id="PTHR10953">
    <property type="entry name" value="UBIQUITIN-ACTIVATING ENZYME E1"/>
    <property type="match status" value="1"/>
</dbReference>
<keyword evidence="8" id="KW-1185">Reference proteome</keyword>
<sequence length="604" mass="66761">MEPKCDANELTAQMAFFTSTANLVNFVKPPTRPACIAHDSEREVSKRPPDRPFLDPSEYLDIVECILDMAPGESRDIESATTVIQSQPDKKTRRYDRQLRLWAASGQAALETSRILVISASATSTSILKNLVLPGIGHFTIVDHQTVTPEDAGNNFFFEGHDSIGKSRAEEAVRLLSELNDSVEGWANTANIADIIANDPSYITSFSLVIAHNLHLDLLQKLSSLLWSERTYPSLIVVRSAGFLAEFFIQYHEHDVIESHTETAPSLRIDKPFPALLEHATSLDFAGMDPTDHGHIPYIVILVRALEDWKKSHDGIPPKFSDKKAFQQFIAAMKMRLDEENFEEAEQQAYRVLTETTVPSEIAELLRDPILDSLTPSSPVFLHLLSALRQFSLQPPYTLPLTSTLPDMKADTKNYVHLQNLYKTRAEHERGVFRGLVQIPVDEGLVETFVRNAHGLKSLKGRRWGDLDRDTEALGEHSPAIVFPGAHGRIASAVMMAPRETATHLALSALSAFNAAHQDIPPTVDALMHHVKILAGTIELPEKALEDAIGEIVRAPTADLPNVAAFMGGLVAQEAIKIITKQYVPINGYCVADLVDTWTGVIGT</sequence>
<evidence type="ECO:0000256" key="5">
    <source>
        <dbReference type="PIRNR" id="PIRNR039099"/>
    </source>
</evidence>
<feature type="domain" description="THIF-type NAD/FAD binding fold" evidence="6">
    <location>
        <begin position="95"/>
        <end position="210"/>
    </location>
</feature>
<comment type="pathway">
    <text evidence="1 5">Protein modification; protein neddylation.</text>
</comment>
<gene>
    <name evidence="7" type="ORF">EW146_g8138</name>
</gene>
<dbReference type="Proteomes" id="UP000310158">
    <property type="component" value="Unassembled WGS sequence"/>
</dbReference>
<dbReference type="Pfam" id="PF00899">
    <property type="entry name" value="ThiF"/>
    <property type="match status" value="1"/>
</dbReference>
<comment type="similarity">
    <text evidence="2 5">Belongs to the ubiquitin-activating E1 family. ULA1 subfamily.</text>
</comment>
<evidence type="ECO:0000256" key="4">
    <source>
        <dbReference type="ARBA" id="ARBA00022786"/>
    </source>
</evidence>
<protein>
    <recommendedName>
        <fullName evidence="3 5">NEDD8-activating enzyme E1 regulatory subunit</fullName>
    </recommendedName>
</protein>
<evidence type="ECO:0000259" key="6">
    <source>
        <dbReference type="Pfam" id="PF00899"/>
    </source>
</evidence>
<dbReference type="OrthoDB" id="1708823at2759"/>
<dbReference type="AlphaFoldDB" id="A0A4S4LHE8"/>
<dbReference type="GO" id="GO:0019781">
    <property type="term" value="F:NEDD8 activating enzyme activity"/>
    <property type="evidence" value="ECO:0007669"/>
    <property type="project" value="UniProtKB-UniRule"/>
</dbReference>
<keyword evidence="4 5" id="KW-0833">Ubl conjugation pathway</keyword>
<dbReference type="SUPFAM" id="SSF69572">
    <property type="entry name" value="Activating enzymes of the ubiquitin-like proteins"/>
    <property type="match status" value="1"/>
</dbReference>
<evidence type="ECO:0000256" key="1">
    <source>
        <dbReference type="ARBA" id="ARBA00005032"/>
    </source>
</evidence>
<accession>A0A4S4LHE8</accession>
<dbReference type="EMBL" id="SGPL01000529">
    <property type="protein sequence ID" value="THH11177.1"/>
    <property type="molecule type" value="Genomic_DNA"/>
</dbReference>
<dbReference type="GO" id="GO:0005737">
    <property type="term" value="C:cytoplasm"/>
    <property type="evidence" value="ECO:0007669"/>
    <property type="project" value="TreeGrafter"/>
</dbReference>
<dbReference type="InterPro" id="IPR030667">
    <property type="entry name" value="APP-BP1"/>
</dbReference>
<evidence type="ECO:0000313" key="7">
    <source>
        <dbReference type="EMBL" id="THH11177.1"/>
    </source>
</evidence>
<comment type="caution">
    <text evidence="7">The sequence shown here is derived from an EMBL/GenBank/DDBJ whole genome shotgun (WGS) entry which is preliminary data.</text>
</comment>
<proteinExistence type="inferred from homology"/>
<organism evidence="7 8">
    <name type="scientific">Bondarzewia mesenterica</name>
    <dbReference type="NCBI Taxonomy" id="1095465"/>
    <lineage>
        <taxon>Eukaryota</taxon>
        <taxon>Fungi</taxon>
        <taxon>Dikarya</taxon>
        <taxon>Basidiomycota</taxon>
        <taxon>Agaricomycotina</taxon>
        <taxon>Agaricomycetes</taxon>
        <taxon>Russulales</taxon>
        <taxon>Bondarzewiaceae</taxon>
        <taxon>Bondarzewia</taxon>
    </lineage>
</organism>
<dbReference type="GO" id="GO:0045116">
    <property type="term" value="P:protein neddylation"/>
    <property type="evidence" value="ECO:0007669"/>
    <property type="project" value="UniProtKB-UniRule"/>
</dbReference>
<dbReference type="UniPathway" id="UPA00885"/>
<evidence type="ECO:0000313" key="8">
    <source>
        <dbReference type="Proteomes" id="UP000310158"/>
    </source>
</evidence>
<dbReference type="InterPro" id="IPR045886">
    <property type="entry name" value="ThiF/MoeB/HesA"/>
</dbReference>
<dbReference type="InterPro" id="IPR000594">
    <property type="entry name" value="ThiF_NAD_FAD-bd"/>
</dbReference>
<dbReference type="FunFam" id="3.40.50.720:FF:000475">
    <property type="entry name" value="NEDD8-activating enzyme E1 regulatory subunit"/>
    <property type="match status" value="1"/>
</dbReference>